<proteinExistence type="predicted"/>
<feature type="domain" description="C-type lectin" evidence="5">
    <location>
        <begin position="372"/>
        <end position="520"/>
    </location>
</feature>
<feature type="domain" description="CUB" evidence="4">
    <location>
        <begin position="2"/>
        <end position="115"/>
    </location>
</feature>
<dbReference type="InterPro" id="IPR016187">
    <property type="entry name" value="CTDL_fold"/>
</dbReference>
<keyword evidence="1" id="KW-0677">Repeat</keyword>
<dbReference type="Gene3D" id="3.10.100.10">
    <property type="entry name" value="Mannose-Binding Protein A, subunit A"/>
    <property type="match status" value="1"/>
</dbReference>
<keyword evidence="2 3" id="KW-1015">Disulfide bond</keyword>
<dbReference type="PROSITE" id="PS50041">
    <property type="entry name" value="C_TYPE_LECTIN_2"/>
    <property type="match status" value="1"/>
</dbReference>
<gene>
    <name evidence="6" type="ORF">FSP39_012057</name>
</gene>
<evidence type="ECO:0000313" key="6">
    <source>
        <dbReference type="EMBL" id="KAK3086006.1"/>
    </source>
</evidence>
<dbReference type="Pfam" id="PF00431">
    <property type="entry name" value="CUB"/>
    <property type="match status" value="3"/>
</dbReference>
<feature type="non-terminal residue" evidence="6">
    <location>
        <position position="1"/>
    </location>
</feature>
<evidence type="ECO:0000256" key="3">
    <source>
        <dbReference type="PROSITE-ProRule" id="PRU00059"/>
    </source>
</evidence>
<reference evidence="6" key="1">
    <citation type="submission" date="2019-08" db="EMBL/GenBank/DDBJ databases">
        <title>The improved chromosome-level genome for the pearl oyster Pinctada fucata martensii using PacBio sequencing and Hi-C.</title>
        <authorList>
            <person name="Zheng Z."/>
        </authorList>
    </citation>
    <scope>NUCLEOTIDE SEQUENCE</scope>
    <source>
        <strain evidence="6">ZZ-2019</strain>
        <tissue evidence="6">Adductor muscle</tissue>
    </source>
</reference>
<dbReference type="SMART" id="SM00034">
    <property type="entry name" value="CLECT"/>
    <property type="match status" value="1"/>
</dbReference>
<evidence type="ECO:0000259" key="5">
    <source>
        <dbReference type="PROSITE" id="PS50041"/>
    </source>
</evidence>
<accession>A0AA88XIL2</accession>
<dbReference type="Gene3D" id="2.60.120.290">
    <property type="entry name" value="Spermadhesin, CUB domain"/>
    <property type="match status" value="3"/>
</dbReference>
<dbReference type="InterPro" id="IPR001304">
    <property type="entry name" value="C-type_lectin-like"/>
</dbReference>
<dbReference type="CDD" id="cd00037">
    <property type="entry name" value="CLECT"/>
    <property type="match status" value="1"/>
</dbReference>
<keyword evidence="7" id="KW-1185">Reference proteome</keyword>
<dbReference type="AlphaFoldDB" id="A0AA88XIL2"/>
<feature type="domain" description="CUB" evidence="4">
    <location>
        <begin position="120"/>
        <end position="235"/>
    </location>
</feature>
<feature type="disulfide bond" evidence="3">
    <location>
        <begin position="2"/>
        <end position="29"/>
    </location>
</feature>
<dbReference type="SUPFAM" id="SSF49854">
    <property type="entry name" value="Spermadhesin, CUB domain"/>
    <property type="match status" value="3"/>
</dbReference>
<dbReference type="PANTHER" id="PTHR24251">
    <property type="entry name" value="OVOCHYMASE-RELATED"/>
    <property type="match status" value="1"/>
</dbReference>
<dbReference type="PROSITE" id="PS01180">
    <property type="entry name" value="CUB"/>
    <property type="match status" value="3"/>
</dbReference>
<dbReference type="Proteomes" id="UP001186944">
    <property type="component" value="Unassembled WGS sequence"/>
</dbReference>
<dbReference type="SMART" id="SM00042">
    <property type="entry name" value="CUB"/>
    <property type="match status" value="3"/>
</dbReference>
<feature type="disulfide bond" evidence="3">
    <location>
        <begin position="300"/>
        <end position="317"/>
    </location>
</feature>
<dbReference type="EMBL" id="VSWD01000012">
    <property type="protein sequence ID" value="KAK3086006.1"/>
    <property type="molecule type" value="Genomic_DNA"/>
</dbReference>
<protein>
    <submittedName>
        <fullName evidence="6">Uncharacterized protein</fullName>
    </submittedName>
</protein>
<evidence type="ECO:0000259" key="4">
    <source>
        <dbReference type="PROSITE" id="PS01180"/>
    </source>
</evidence>
<dbReference type="Pfam" id="PF00059">
    <property type="entry name" value="Lectin_C"/>
    <property type="match status" value="1"/>
</dbReference>
<evidence type="ECO:0000256" key="2">
    <source>
        <dbReference type="ARBA" id="ARBA00023157"/>
    </source>
</evidence>
<feature type="domain" description="CUB" evidence="4">
    <location>
        <begin position="238"/>
        <end position="358"/>
    </location>
</feature>
<comment type="caution">
    <text evidence="3">Lacks conserved residue(s) required for the propagation of feature annotation.</text>
</comment>
<feature type="disulfide bond" evidence="3">
    <location>
        <begin position="56"/>
        <end position="73"/>
    </location>
</feature>
<dbReference type="InterPro" id="IPR000859">
    <property type="entry name" value="CUB_dom"/>
</dbReference>
<sequence>GCRKYMEVLTSIKLKSPNYPENYPDDFDCTYVLYTTSDLPIHLQHFSLENAYDEICYDSITITTDNSDSLRLCGHKNELELKTLNFISKSGVIMVEFNTDSKIVHSGFEAIVYIIRKEDCNNTLDTLNGTVTSPFYPNAYPPLLKCMNRIVLPDNYRIVMDIKYLNFELGDQSCQKDFVQIESVMDDGTDVDHGRFCEKEYENVSISSSSSELLLQFSSDYFLEGKGFYVEYQGMKVCENITNNSSSGVFMSVNFPGNYLNNIVCMYSFGFKNEQYVIELEFDVIDLEADAESFKRGSSCTKDYIEITTSEHVERICGRRKQAHSKLFFYSETGFIEMSFRSDLIGTRQGFSGRWRMVLKEFYSATCRDIIFELPEYRMEYVKDAQNWRDARESCLEKGGDLVKVLRSRDDAFLQEFLYNISLSGNCSLDHKSIWIGGNDLDYEGGFQWANGELFQYKNWFLGWPEYEYRNRQPSDDGLSNEDCVEMRKTFHVPSKGNKDTDRYYWNDRNCDTKNPFICQYMKEDLTFILVENIDSGTSKNNLREPFLHDRDQYIRNT</sequence>
<evidence type="ECO:0000313" key="7">
    <source>
        <dbReference type="Proteomes" id="UP001186944"/>
    </source>
</evidence>
<dbReference type="SUPFAM" id="SSF56436">
    <property type="entry name" value="C-type lectin-like"/>
    <property type="match status" value="1"/>
</dbReference>
<dbReference type="CDD" id="cd00041">
    <property type="entry name" value="CUB"/>
    <property type="match status" value="3"/>
</dbReference>
<organism evidence="6 7">
    <name type="scientific">Pinctada imbricata</name>
    <name type="common">Atlantic pearl-oyster</name>
    <name type="synonym">Pinctada martensii</name>
    <dbReference type="NCBI Taxonomy" id="66713"/>
    <lineage>
        <taxon>Eukaryota</taxon>
        <taxon>Metazoa</taxon>
        <taxon>Spiralia</taxon>
        <taxon>Lophotrochozoa</taxon>
        <taxon>Mollusca</taxon>
        <taxon>Bivalvia</taxon>
        <taxon>Autobranchia</taxon>
        <taxon>Pteriomorphia</taxon>
        <taxon>Pterioida</taxon>
        <taxon>Pterioidea</taxon>
        <taxon>Pteriidae</taxon>
        <taxon>Pinctada</taxon>
    </lineage>
</organism>
<dbReference type="InterPro" id="IPR016186">
    <property type="entry name" value="C-type_lectin-like/link_sf"/>
</dbReference>
<dbReference type="PANTHER" id="PTHR24251:SF30">
    <property type="entry name" value="MEMBRANE FRIZZLED-RELATED PROTEIN"/>
    <property type="match status" value="1"/>
</dbReference>
<evidence type="ECO:0000256" key="1">
    <source>
        <dbReference type="ARBA" id="ARBA00022737"/>
    </source>
</evidence>
<comment type="caution">
    <text evidence="6">The sequence shown here is derived from an EMBL/GenBank/DDBJ whole genome shotgun (WGS) entry which is preliminary data.</text>
</comment>
<feature type="disulfide bond" evidence="3">
    <location>
        <begin position="238"/>
        <end position="265"/>
    </location>
</feature>
<name>A0AA88XIL2_PINIB</name>
<dbReference type="InterPro" id="IPR035914">
    <property type="entry name" value="Sperma_CUB_dom_sf"/>
</dbReference>